<accession>A0A4P8WSD3</accession>
<geneLocation type="plasmid" evidence="2">
    <name>pnve414</name>
</geneLocation>
<evidence type="ECO:0000313" key="1">
    <source>
        <dbReference type="EMBL" id="QCS44961.1"/>
    </source>
</evidence>
<sequence length="75" mass="8362">MIMPIITATLKYPDAVGEALMLQPPHNAACRGRAAKNGVRDFSRRLSRVRRDGEGRFRARPDAFPILRQSTNGVL</sequence>
<gene>
    <name evidence="1" type="ORF">FEJ81_22040</name>
</gene>
<organism evidence="1 2">
    <name type="scientific">Natrinema versiforme</name>
    <dbReference type="NCBI Taxonomy" id="88724"/>
    <lineage>
        <taxon>Archaea</taxon>
        <taxon>Methanobacteriati</taxon>
        <taxon>Methanobacteriota</taxon>
        <taxon>Stenosarchaea group</taxon>
        <taxon>Halobacteria</taxon>
        <taxon>Halobacteriales</taxon>
        <taxon>Natrialbaceae</taxon>
        <taxon>Natrinema</taxon>
    </lineage>
</organism>
<dbReference type="Proteomes" id="UP000302218">
    <property type="component" value="Plasmid pNVE414"/>
</dbReference>
<dbReference type="KEGG" id="nvr:FEJ81_22040"/>
<keyword evidence="1" id="KW-0614">Plasmid</keyword>
<evidence type="ECO:0000313" key="2">
    <source>
        <dbReference type="Proteomes" id="UP000302218"/>
    </source>
</evidence>
<dbReference type="EMBL" id="CP040332">
    <property type="protein sequence ID" value="QCS44961.1"/>
    <property type="molecule type" value="Genomic_DNA"/>
</dbReference>
<proteinExistence type="predicted"/>
<reference evidence="2" key="1">
    <citation type="submission" date="2019-05" db="EMBL/GenBank/DDBJ databases">
        <title>Genome sequence and methylation pattern of the halophilic Archaeon Natrinema versiforme BOL5-4.</title>
        <authorList>
            <person name="DasSarma P."/>
            <person name="Anton B.P."/>
            <person name="DasSarma S.L."/>
            <person name="Martinez F.L."/>
            <person name="Guzman D."/>
            <person name="Roberts R.J."/>
            <person name="DasSarma S."/>
        </authorList>
    </citation>
    <scope>NUCLEOTIDE SEQUENCE [LARGE SCALE GENOMIC DNA]</scope>
    <source>
        <strain evidence="2">BOL5-4</strain>
        <plasmid evidence="2">pnve414</plasmid>
    </source>
</reference>
<dbReference type="AlphaFoldDB" id="A0A4P8WSD3"/>
<protein>
    <submittedName>
        <fullName evidence="1">Uncharacterized protein</fullName>
    </submittedName>
</protein>
<name>A0A4P8WSD3_9EURY</name>